<dbReference type="GO" id="GO:0020037">
    <property type="term" value="F:heme binding"/>
    <property type="evidence" value="ECO:0007669"/>
    <property type="project" value="InterPro"/>
</dbReference>
<feature type="transmembrane region" description="Helical" evidence="9">
    <location>
        <begin position="247"/>
        <end position="265"/>
    </location>
</feature>
<feature type="binding site" description="covalent" evidence="8">
    <location>
        <position position="60"/>
    </location>
    <ligand>
        <name>heme c</name>
        <dbReference type="ChEBI" id="CHEBI:61717"/>
    </ligand>
</feature>
<keyword evidence="10" id="KW-0732">Signal</keyword>
<dbReference type="Proteomes" id="UP000236220">
    <property type="component" value="Unassembled WGS sequence"/>
</dbReference>
<evidence type="ECO:0000256" key="9">
    <source>
        <dbReference type="SAM" id="Phobius"/>
    </source>
</evidence>
<dbReference type="InterPro" id="IPR002326">
    <property type="entry name" value="Cyt_c1"/>
</dbReference>
<dbReference type="PANTHER" id="PTHR10266:SF3">
    <property type="entry name" value="CYTOCHROME C1, HEME PROTEIN, MITOCHONDRIAL"/>
    <property type="match status" value="1"/>
</dbReference>
<sequence length="274" mass="30036">MTKSMTPKHLLKSLVAFALLGLLSAPVLASEDGVALQSAGTDLTDKGSLQRGAKDFLSYCAGCHSLKHLRYSRLGDDLGLSEQEVMDQLNVTGVKNIGEPIIASMTPEMAKAAFNKEPPDLSLIARVRGSDWIYTYLKTFYLDPTRPVGWNNTTFPGASMPNPLWSLQGTQLPEYTAKVATGEKDEKGQAIMACPHGTTDTDQGCIKGLMVHQAGTLKPQQFDQVARDITTFLEYAGEPAGLKRPSIGVWVLAFLALFTFLAWLLNREYWKDVH</sequence>
<evidence type="ECO:0000313" key="13">
    <source>
        <dbReference type="Proteomes" id="UP000236220"/>
    </source>
</evidence>
<gene>
    <name evidence="12" type="ORF">Lysil_1076</name>
</gene>
<keyword evidence="2 8" id="KW-0349">Heme</keyword>
<keyword evidence="6 8" id="KW-0408">Iron</keyword>
<dbReference type="PANTHER" id="PTHR10266">
    <property type="entry name" value="CYTOCHROME C1"/>
    <property type="match status" value="1"/>
</dbReference>
<evidence type="ECO:0000313" key="12">
    <source>
        <dbReference type="EMBL" id="PNS09447.1"/>
    </source>
</evidence>
<accession>A0A2K1Q3A8</accession>
<evidence type="ECO:0000256" key="5">
    <source>
        <dbReference type="ARBA" id="ARBA00022989"/>
    </source>
</evidence>
<evidence type="ECO:0000256" key="3">
    <source>
        <dbReference type="ARBA" id="ARBA00022692"/>
    </source>
</evidence>
<evidence type="ECO:0000256" key="8">
    <source>
        <dbReference type="PIRSR" id="PIRSR602326-1"/>
    </source>
</evidence>
<name>A0A2K1Q3A8_9GAMM</name>
<protein>
    <submittedName>
        <fullName evidence="12">Cytochrome c1</fullName>
    </submittedName>
</protein>
<dbReference type="AlphaFoldDB" id="A0A2K1Q3A8"/>
<dbReference type="Pfam" id="PF02167">
    <property type="entry name" value="Cytochrom_C1"/>
    <property type="match status" value="2"/>
</dbReference>
<evidence type="ECO:0000256" key="10">
    <source>
        <dbReference type="SAM" id="SignalP"/>
    </source>
</evidence>
<dbReference type="InterPro" id="IPR036909">
    <property type="entry name" value="Cyt_c-like_dom_sf"/>
</dbReference>
<dbReference type="GO" id="GO:0046872">
    <property type="term" value="F:metal ion binding"/>
    <property type="evidence" value="ECO:0007669"/>
    <property type="project" value="UniProtKB-KW"/>
</dbReference>
<dbReference type="GO" id="GO:0009055">
    <property type="term" value="F:electron transfer activity"/>
    <property type="evidence" value="ECO:0007669"/>
    <property type="project" value="InterPro"/>
</dbReference>
<organism evidence="12 13">
    <name type="scientific">Solilutibacter silvestris</name>
    <dbReference type="NCBI Taxonomy" id="1645665"/>
    <lineage>
        <taxon>Bacteria</taxon>
        <taxon>Pseudomonadati</taxon>
        <taxon>Pseudomonadota</taxon>
        <taxon>Gammaproteobacteria</taxon>
        <taxon>Lysobacterales</taxon>
        <taxon>Lysobacteraceae</taxon>
        <taxon>Solilutibacter</taxon>
    </lineage>
</organism>
<keyword evidence="5 9" id="KW-1133">Transmembrane helix</keyword>
<feature type="chain" id="PRO_5014449094" evidence="10">
    <location>
        <begin position="30"/>
        <end position="274"/>
    </location>
</feature>
<feature type="signal peptide" evidence="10">
    <location>
        <begin position="1"/>
        <end position="29"/>
    </location>
</feature>
<evidence type="ECO:0000256" key="7">
    <source>
        <dbReference type="ARBA" id="ARBA00023136"/>
    </source>
</evidence>
<evidence type="ECO:0000256" key="2">
    <source>
        <dbReference type="ARBA" id="ARBA00022617"/>
    </source>
</evidence>
<dbReference type="Gene3D" id="1.10.760.10">
    <property type="entry name" value="Cytochrome c-like domain"/>
    <property type="match status" value="1"/>
</dbReference>
<dbReference type="EMBL" id="NPZB01000001">
    <property type="protein sequence ID" value="PNS09447.1"/>
    <property type="molecule type" value="Genomic_DNA"/>
</dbReference>
<proteinExistence type="predicted"/>
<feature type="binding site" description="covalent" evidence="8">
    <location>
        <position position="64"/>
    </location>
    <ligand>
        <name>heme c</name>
        <dbReference type="ChEBI" id="CHEBI:61717"/>
    </ligand>
</feature>
<dbReference type="PROSITE" id="PS51007">
    <property type="entry name" value="CYTC"/>
    <property type="match status" value="1"/>
</dbReference>
<comment type="caution">
    <text evidence="12">The sequence shown here is derived from an EMBL/GenBank/DDBJ whole genome shotgun (WGS) entry which is preliminary data.</text>
</comment>
<evidence type="ECO:0000256" key="6">
    <source>
        <dbReference type="ARBA" id="ARBA00023004"/>
    </source>
</evidence>
<comment type="cofactor">
    <cofactor evidence="8">
        <name>heme c</name>
        <dbReference type="ChEBI" id="CHEBI:61717"/>
    </cofactor>
    <text evidence="8">Binds 1 heme c group covalently per subunit.</text>
</comment>
<feature type="domain" description="Cytochrome c" evidence="11">
    <location>
        <begin position="47"/>
        <end position="233"/>
    </location>
</feature>
<reference evidence="12 13" key="1">
    <citation type="submission" date="2017-08" db="EMBL/GenBank/DDBJ databases">
        <title>Lysobacter sylvestris genome.</title>
        <authorList>
            <person name="Zhang D.-C."/>
            <person name="Albuquerque L."/>
            <person name="Franca L."/>
            <person name="Froufe H.J.C."/>
            <person name="Barroso C."/>
            <person name="Egas C."/>
            <person name="Da Costa M."/>
            <person name="Margesin R."/>
        </authorList>
    </citation>
    <scope>NUCLEOTIDE SEQUENCE [LARGE SCALE GENOMIC DNA]</scope>
    <source>
        <strain evidence="12 13">AM20-91</strain>
    </source>
</reference>
<feature type="binding site" description="covalent" evidence="8">
    <location>
        <position position="63"/>
    </location>
    <ligand>
        <name>heme c</name>
        <dbReference type="ChEBI" id="CHEBI:61717"/>
    </ligand>
</feature>
<comment type="subcellular location">
    <subcellularLocation>
        <location evidence="1">Membrane</location>
    </subcellularLocation>
</comment>
<keyword evidence="3 9" id="KW-0812">Transmembrane</keyword>
<evidence type="ECO:0000256" key="4">
    <source>
        <dbReference type="ARBA" id="ARBA00022723"/>
    </source>
</evidence>
<keyword evidence="4 8" id="KW-0479">Metal-binding</keyword>
<evidence type="ECO:0000256" key="1">
    <source>
        <dbReference type="ARBA" id="ARBA00004370"/>
    </source>
</evidence>
<dbReference type="GO" id="GO:0016020">
    <property type="term" value="C:membrane"/>
    <property type="evidence" value="ECO:0007669"/>
    <property type="project" value="UniProtKB-SubCell"/>
</dbReference>
<keyword evidence="13" id="KW-1185">Reference proteome</keyword>
<keyword evidence="7 9" id="KW-0472">Membrane</keyword>
<dbReference type="InterPro" id="IPR009056">
    <property type="entry name" value="Cyt_c-like_dom"/>
</dbReference>
<evidence type="ECO:0000259" key="11">
    <source>
        <dbReference type="PROSITE" id="PS51007"/>
    </source>
</evidence>
<dbReference type="SUPFAM" id="SSF46626">
    <property type="entry name" value="Cytochrome c"/>
    <property type="match status" value="1"/>
</dbReference>